<keyword evidence="2" id="KW-0812">Transmembrane</keyword>
<proteinExistence type="predicted"/>
<organism evidence="3 4">
    <name type="scientific">Xylocopa violacea</name>
    <name type="common">Violet carpenter bee</name>
    <name type="synonym">Apis violacea</name>
    <dbReference type="NCBI Taxonomy" id="135666"/>
    <lineage>
        <taxon>Eukaryota</taxon>
        <taxon>Metazoa</taxon>
        <taxon>Ecdysozoa</taxon>
        <taxon>Arthropoda</taxon>
        <taxon>Hexapoda</taxon>
        <taxon>Insecta</taxon>
        <taxon>Pterygota</taxon>
        <taxon>Neoptera</taxon>
        <taxon>Endopterygota</taxon>
        <taxon>Hymenoptera</taxon>
        <taxon>Apocrita</taxon>
        <taxon>Aculeata</taxon>
        <taxon>Apoidea</taxon>
        <taxon>Anthophila</taxon>
        <taxon>Apidae</taxon>
        <taxon>Xylocopa</taxon>
        <taxon>Xylocopa</taxon>
    </lineage>
</organism>
<dbReference type="InterPro" id="IPR036770">
    <property type="entry name" value="Ankyrin_rpt-contain_sf"/>
</dbReference>
<dbReference type="SUPFAM" id="SSF48403">
    <property type="entry name" value="Ankyrin repeat"/>
    <property type="match status" value="1"/>
</dbReference>
<comment type="caution">
    <text evidence="3">The sequence shown here is derived from an EMBL/GenBank/DDBJ whole genome shotgun (WGS) entry which is preliminary data.</text>
</comment>
<keyword evidence="2" id="KW-1133">Transmembrane helix</keyword>
<dbReference type="InterPro" id="IPR002110">
    <property type="entry name" value="Ankyrin_rpt"/>
</dbReference>
<keyword evidence="4" id="KW-1185">Reference proteome</keyword>
<dbReference type="Pfam" id="PF00023">
    <property type="entry name" value="Ank"/>
    <property type="match status" value="1"/>
</dbReference>
<gene>
    <name evidence="3" type="ORF">XYLVIOL_LOCUS1464</name>
</gene>
<protein>
    <submittedName>
        <fullName evidence="3">Uncharacterized protein</fullName>
    </submittedName>
</protein>
<keyword evidence="2" id="KW-0472">Membrane</keyword>
<accession>A0ABP1N6F5</accession>
<feature type="transmembrane region" description="Helical" evidence="2">
    <location>
        <begin position="29"/>
        <end position="49"/>
    </location>
</feature>
<evidence type="ECO:0000256" key="1">
    <source>
        <dbReference type="PROSITE-ProRule" id="PRU00023"/>
    </source>
</evidence>
<feature type="repeat" description="ANK" evidence="1">
    <location>
        <begin position="128"/>
        <end position="160"/>
    </location>
</feature>
<evidence type="ECO:0000313" key="4">
    <source>
        <dbReference type="Proteomes" id="UP001642520"/>
    </source>
</evidence>
<name>A0ABP1N6F5_XYLVO</name>
<dbReference type="EMBL" id="CAXAJV020001283">
    <property type="protein sequence ID" value="CAL7935223.1"/>
    <property type="molecule type" value="Genomic_DNA"/>
</dbReference>
<evidence type="ECO:0000313" key="3">
    <source>
        <dbReference type="EMBL" id="CAL7935223.1"/>
    </source>
</evidence>
<dbReference type="Gene3D" id="1.25.40.20">
    <property type="entry name" value="Ankyrin repeat-containing domain"/>
    <property type="match status" value="1"/>
</dbReference>
<dbReference type="PROSITE" id="PS50088">
    <property type="entry name" value="ANK_REPEAT"/>
    <property type="match status" value="1"/>
</dbReference>
<reference evidence="3 4" key="1">
    <citation type="submission" date="2024-08" db="EMBL/GenBank/DDBJ databases">
        <authorList>
            <person name="Will J Nash"/>
            <person name="Angela Man"/>
            <person name="Seanna McTaggart"/>
            <person name="Kendall Baker"/>
            <person name="Tom Barker"/>
            <person name="Leah Catchpole"/>
            <person name="Alex Durrant"/>
            <person name="Karim Gharbi"/>
            <person name="Naomi Irish"/>
            <person name="Gemy Kaithakottil"/>
            <person name="Debby Ku"/>
            <person name="Aaliyah Providence"/>
            <person name="Felix Shaw"/>
            <person name="David Swarbreck"/>
            <person name="Chris Watkins"/>
            <person name="Ann M. McCartney"/>
            <person name="Giulio Formenti"/>
            <person name="Alice Mouton"/>
            <person name="Noel Vella"/>
            <person name="Bjorn M von Reumont"/>
            <person name="Adriana Vella"/>
            <person name="Wilfried Haerty"/>
        </authorList>
    </citation>
    <scope>NUCLEOTIDE SEQUENCE [LARGE SCALE GENOMIC DNA]</scope>
</reference>
<sequence length="278" mass="32417">MSLILKHNESPYESLLKYFAVLSRESLNVFEFIAATALIIVVSYILYLIHDYYRKRFRNELKYNLLELQKFKHYNRLLIRHKSIISHKEMLKALEYAADNCYKTTYALKCIDIVAHCPQLVNAKSPPCGLTPFHRVCYRGHKALIIFMLAKGADPSLTTINGDNALCLAIYYFLNKPMEHDFSCLDILARTVSSRKMKTWNLTFFHLPFIDTSCKVNNAILCFYVGCGIGSEDKWYNYILEMALVRNHTKLLQWLILHHTVSTQFFYKTMRCSSVPLL</sequence>
<dbReference type="Proteomes" id="UP001642520">
    <property type="component" value="Unassembled WGS sequence"/>
</dbReference>
<keyword evidence="1" id="KW-0040">ANK repeat</keyword>
<evidence type="ECO:0000256" key="2">
    <source>
        <dbReference type="SAM" id="Phobius"/>
    </source>
</evidence>